<evidence type="ECO:0000313" key="1">
    <source>
        <dbReference type="EMBL" id="MBP1047975.1"/>
    </source>
</evidence>
<gene>
    <name evidence="1" type="ORF">I6N96_16920</name>
</gene>
<dbReference type="InterPro" id="IPR021477">
    <property type="entry name" value="TVIIS_effector_SACOL2603_fam"/>
</dbReference>
<reference evidence="1 2" key="1">
    <citation type="submission" date="2020-12" db="EMBL/GenBank/DDBJ databases">
        <title>Vagococcus allomyrinae sp. nov. and Enterococcus lavae sp. nov., isolated from the larvae of Allomyrina dichotoma.</title>
        <authorList>
            <person name="Lee S.D."/>
        </authorList>
    </citation>
    <scope>NUCLEOTIDE SEQUENCE [LARGE SCALE GENOMIC DNA]</scope>
    <source>
        <strain evidence="1 2">BWM-S5</strain>
    </source>
</reference>
<proteinExistence type="predicted"/>
<dbReference type="RefSeq" id="WP_209558752.1">
    <property type="nucleotide sequence ID" value="NZ_JAEDXU010000011.1"/>
</dbReference>
<sequence length="103" mass="11075">MGAIDVNPISARTQATKICQASDRLSISKTVTFSENTTISGNSNAKSTFESLAKGTIMAQQLLTRDVQAIQSVISTFTRTDEKIKNQLEVSSVNQFLSGGAFK</sequence>
<accession>A0ABS4CND8</accession>
<evidence type="ECO:0000313" key="2">
    <source>
        <dbReference type="Proteomes" id="UP000673375"/>
    </source>
</evidence>
<keyword evidence="2" id="KW-1185">Reference proteome</keyword>
<protein>
    <submittedName>
        <fullName evidence="1">TIGR04197 family type VII secretion effector</fullName>
    </submittedName>
</protein>
<comment type="caution">
    <text evidence="1">The sequence shown here is derived from an EMBL/GenBank/DDBJ whole genome shotgun (WGS) entry which is preliminary data.</text>
</comment>
<dbReference type="EMBL" id="JAEDXU010000011">
    <property type="protein sequence ID" value="MBP1047975.1"/>
    <property type="molecule type" value="Genomic_DNA"/>
</dbReference>
<organism evidence="1 2">
    <name type="scientific">Enterococcus larvae</name>
    <dbReference type="NCBI Taxonomy" id="2794352"/>
    <lineage>
        <taxon>Bacteria</taxon>
        <taxon>Bacillati</taxon>
        <taxon>Bacillota</taxon>
        <taxon>Bacilli</taxon>
        <taxon>Lactobacillales</taxon>
        <taxon>Enterococcaceae</taxon>
        <taxon>Enterococcus</taxon>
    </lineage>
</organism>
<dbReference type="Proteomes" id="UP000673375">
    <property type="component" value="Unassembled WGS sequence"/>
</dbReference>
<name>A0ABS4CND8_9ENTE</name>
<dbReference type="NCBIfam" id="TIGR04197">
    <property type="entry name" value="T7SS_SACOL2603"/>
    <property type="match status" value="1"/>
</dbReference>